<dbReference type="EMBL" id="CP018099">
    <property type="protein sequence ID" value="APF19932.1"/>
    <property type="molecule type" value="Genomic_DNA"/>
</dbReference>
<dbReference type="HOGENOM" id="CLU_096334_1_0_0"/>
<dbReference type="OrthoDB" id="4146344at2"/>
<protein>
    <submittedName>
        <fullName evidence="4">Uncharacterized protein</fullName>
    </submittedName>
</protein>
<evidence type="ECO:0000259" key="1">
    <source>
        <dbReference type="Pfam" id="PF09836"/>
    </source>
</evidence>
<evidence type="ECO:0000313" key="6">
    <source>
        <dbReference type="Proteomes" id="UP000183868"/>
    </source>
</evidence>
<organism evidence="4 5">
    <name type="scientific">Caldithrix abyssi DSM 13497</name>
    <dbReference type="NCBI Taxonomy" id="880073"/>
    <lineage>
        <taxon>Bacteria</taxon>
        <taxon>Pseudomonadati</taxon>
        <taxon>Calditrichota</taxon>
        <taxon>Calditrichia</taxon>
        <taxon>Calditrichales</taxon>
        <taxon>Calditrichaceae</taxon>
        <taxon>Caldithrix</taxon>
    </lineage>
</organism>
<evidence type="ECO:0000259" key="2">
    <source>
        <dbReference type="Pfam" id="PF22106"/>
    </source>
</evidence>
<dbReference type="Pfam" id="PF09836">
    <property type="entry name" value="DUF2063"/>
    <property type="match status" value="1"/>
</dbReference>
<dbReference type="eggNOG" id="COG3219">
    <property type="taxonomic scope" value="Bacteria"/>
</dbReference>
<evidence type="ECO:0000313" key="4">
    <source>
        <dbReference type="EMBL" id="EHO40024.1"/>
    </source>
</evidence>
<reference evidence="4 5" key="1">
    <citation type="submission" date="2011-09" db="EMBL/GenBank/DDBJ databases">
        <title>The permanent draft genome of Caldithrix abyssi DSM 13497.</title>
        <authorList>
            <consortium name="US DOE Joint Genome Institute (JGI-PGF)"/>
            <person name="Lucas S."/>
            <person name="Han J."/>
            <person name="Lapidus A."/>
            <person name="Bruce D."/>
            <person name="Goodwin L."/>
            <person name="Pitluck S."/>
            <person name="Peters L."/>
            <person name="Kyrpides N."/>
            <person name="Mavromatis K."/>
            <person name="Ivanova N."/>
            <person name="Mikhailova N."/>
            <person name="Chertkov O."/>
            <person name="Detter J.C."/>
            <person name="Tapia R."/>
            <person name="Han C."/>
            <person name="Land M."/>
            <person name="Hauser L."/>
            <person name="Markowitz V."/>
            <person name="Cheng J.-F."/>
            <person name="Hugenholtz P."/>
            <person name="Woyke T."/>
            <person name="Wu D."/>
            <person name="Spring S."/>
            <person name="Brambilla E."/>
            <person name="Klenk H.-P."/>
            <person name="Eisen J.A."/>
        </authorList>
    </citation>
    <scope>NUCLEOTIDE SEQUENCE [LARGE SCALE GENOMIC DNA]</scope>
    <source>
        <strain evidence="4 5">DSM 13497</strain>
    </source>
</reference>
<proteinExistence type="predicted"/>
<name>H1XQD7_CALAY</name>
<dbReference type="Proteomes" id="UP000183868">
    <property type="component" value="Chromosome"/>
</dbReference>
<dbReference type="InterPro" id="IPR018640">
    <property type="entry name" value="DUF2063"/>
</dbReference>
<dbReference type="InterPro" id="IPR044922">
    <property type="entry name" value="DUF2063_N_sf"/>
</dbReference>
<dbReference type="Gene3D" id="1.10.150.690">
    <property type="entry name" value="DUF2063"/>
    <property type="match status" value="1"/>
</dbReference>
<dbReference type="Gene3D" id="3.90.930.50">
    <property type="match status" value="1"/>
</dbReference>
<dbReference type="PaxDb" id="880073-Calab_0379"/>
<dbReference type="InterPro" id="IPR054098">
    <property type="entry name" value="NGO1945-like_C"/>
</dbReference>
<dbReference type="RefSeq" id="WP_006926936.1">
    <property type="nucleotide sequence ID" value="NZ_CM001402.1"/>
</dbReference>
<gene>
    <name evidence="3" type="ORF">Cabys_3184</name>
    <name evidence="4" type="ORF">Calab_0379</name>
</gene>
<dbReference type="Proteomes" id="UP000004671">
    <property type="component" value="Chromosome"/>
</dbReference>
<evidence type="ECO:0000313" key="3">
    <source>
        <dbReference type="EMBL" id="APF19932.1"/>
    </source>
</evidence>
<dbReference type="STRING" id="880073.Cabys_3184"/>
<keyword evidence="5" id="KW-1185">Reference proteome</keyword>
<dbReference type="KEGG" id="caby:Cabys_3184"/>
<feature type="domain" description="Putative DNA-binding" evidence="1">
    <location>
        <begin position="12"/>
        <end position="94"/>
    </location>
</feature>
<reference evidence="3 6" key="2">
    <citation type="submission" date="2016-11" db="EMBL/GenBank/DDBJ databases">
        <title>Genomic analysis of Caldithrix abyssi and proposal of a novel bacterial phylum Caldithrichaeota.</title>
        <authorList>
            <person name="Kublanov I."/>
            <person name="Sigalova O."/>
            <person name="Gavrilov S."/>
            <person name="Lebedinsky A."/>
            <person name="Ivanova N."/>
            <person name="Daum C."/>
            <person name="Reddy T."/>
            <person name="Klenk H.P."/>
            <person name="Goker M."/>
            <person name="Reva O."/>
            <person name="Miroshnichenko M."/>
            <person name="Kyprides N."/>
            <person name="Woyke T."/>
            <person name="Gelfand M."/>
        </authorList>
    </citation>
    <scope>NUCLEOTIDE SEQUENCE [LARGE SCALE GENOMIC DNA]</scope>
    <source>
        <strain evidence="3 6">LF13</strain>
    </source>
</reference>
<sequence length="250" mass="29171">MSLSAETRQLMEKMYGYILSGSEVSIPGTDAQRMTHYRRLVRNIFSDTLRRAFPITVEILTSAEWDALLEAYMREARPQTPYIWKMPYEFYAFVVEKDYAGEFKRPYLDDLLFFEWIEIDVFTMPDQPLPEFRSEGDFLKEKIALNPDHKIIELEYPVHKMAADETPPFRGQYFVLVFRELDSGQVKFVEISPLLALVWQHLQEKRQTGQEAIESVVELLGETTYEQLTPVILPFFNDMLLQGAVLGFSA</sequence>
<accession>H1XQD7</accession>
<dbReference type="EMBL" id="CM001402">
    <property type="protein sequence ID" value="EHO40024.1"/>
    <property type="molecule type" value="Genomic_DNA"/>
</dbReference>
<dbReference type="AlphaFoldDB" id="H1XQD7"/>
<feature type="domain" description="NGO1945-like C-terminal" evidence="2">
    <location>
        <begin position="154"/>
        <end position="239"/>
    </location>
</feature>
<evidence type="ECO:0000313" key="5">
    <source>
        <dbReference type="Proteomes" id="UP000004671"/>
    </source>
</evidence>
<dbReference type="Pfam" id="PF22106">
    <property type="entry name" value="NGO1945_C"/>
    <property type="match status" value="1"/>
</dbReference>